<keyword evidence="5" id="KW-1185">Reference proteome</keyword>
<evidence type="ECO:0000256" key="1">
    <source>
        <dbReference type="ARBA" id="ARBA00009013"/>
    </source>
</evidence>
<dbReference type="RefSeq" id="WP_071805088.1">
    <property type="nucleotide sequence ID" value="NZ_MEIA01000110.1"/>
</dbReference>
<dbReference type="InterPro" id="IPR003658">
    <property type="entry name" value="Anti-sigma_ant"/>
</dbReference>
<dbReference type="EMBL" id="MEIA01000110">
    <property type="protein sequence ID" value="OJF14157.1"/>
    <property type="molecule type" value="Genomic_DNA"/>
</dbReference>
<dbReference type="Pfam" id="PF01740">
    <property type="entry name" value="STAS"/>
    <property type="match status" value="1"/>
</dbReference>
<dbReference type="InterPro" id="IPR002645">
    <property type="entry name" value="STAS_dom"/>
</dbReference>
<dbReference type="AlphaFoldDB" id="A0A1K0FMV2"/>
<dbReference type="PANTHER" id="PTHR33495">
    <property type="entry name" value="ANTI-SIGMA FACTOR ANTAGONIST TM_1081-RELATED-RELATED"/>
    <property type="match status" value="1"/>
</dbReference>
<comment type="caution">
    <text evidence="4">The sequence shown here is derived from an EMBL/GenBank/DDBJ whole genome shotgun (WGS) entry which is preliminary data.</text>
</comment>
<evidence type="ECO:0000256" key="2">
    <source>
        <dbReference type="RuleBase" id="RU003749"/>
    </source>
</evidence>
<dbReference type="InterPro" id="IPR036513">
    <property type="entry name" value="STAS_dom_sf"/>
</dbReference>
<dbReference type="NCBIfam" id="TIGR00377">
    <property type="entry name" value="ant_ant_sig"/>
    <property type="match status" value="1"/>
</dbReference>
<comment type="similarity">
    <text evidence="1 2">Belongs to the anti-sigma-factor antagonist family.</text>
</comment>
<accession>A0A1K0FMV2</accession>
<gene>
    <name evidence="4" type="ORF">BG844_11210</name>
</gene>
<proteinExistence type="inferred from homology"/>
<feature type="domain" description="STAS" evidence="3">
    <location>
        <begin position="16"/>
        <end position="106"/>
    </location>
</feature>
<dbReference type="SUPFAM" id="SSF52091">
    <property type="entry name" value="SpoIIaa-like"/>
    <property type="match status" value="1"/>
</dbReference>
<reference evidence="4 5" key="1">
    <citation type="submission" date="2016-09" db="EMBL/GenBank/DDBJ databases">
        <title>Couchioplanes caeruleus draft genome sequence.</title>
        <authorList>
            <person name="Sheehan J."/>
            <person name="Caffrey P."/>
        </authorList>
    </citation>
    <scope>NUCLEOTIDE SEQUENCE [LARGE SCALE GENOMIC DNA]</scope>
    <source>
        <strain evidence="4 5">DSM 43634</strain>
    </source>
</reference>
<sequence length="106" mass="11352">MQTVSVDTSVEGRLDVVLRGELDFTNASQVAKVVKEAITGGRPPAVRVHLAEVTFLDSSGIGLLVRAMKAADEVGADFRVENPTDKVLDQLRMSGLLEAFGLPQTE</sequence>
<dbReference type="GO" id="GO:0043856">
    <property type="term" value="F:anti-sigma factor antagonist activity"/>
    <property type="evidence" value="ECO:0007669"/>
    <property type="project" value="InterPro"/>
</dbReference>
<evidence type="ECO:0000313" key="5">
    <source>
        <dbReference type="Proteomes" id="UP000182486"/>
    </source>
</evidence>
<dbReference type="PANTHER" id="PTHR33495:SF2">
    <property type="entry name" value="ANTI-SIGMA FACTOR ANTAGONIST TM_1081-RELATED"/>
    <property type="match status" value="1"/>
</dbReference>
<dbReference type="PROSITE" id="PS50801">
    <property type="entry name" value="STAS"/>
    <property type="match status" value="1"/>
</dbReference>
<organism evidence="4 5">
    <name type="scientific">Couchioplanes caeruleus subsp. caeruleus</name>
    <dbReference type="NCBI Taxonomy" id="56427"/>
    <lineage>
        <taxon>Bacteria</taxon>
        <taxon>Bacillati</taxon>
        <taxon>Actinomycetota</taxon>
        <taxon>Actinomycetes</taxon>
        <taxon>Micromonosporales</taxon>
        <taxon>Micromonosporaceae</taxon>
        <taxon>Couchioplanes</taxon>
    </lineage>
</organism>
<dbReference type="Gene3D" id="3.30.750.24">
    <property type="entry name" value="STAS domain"/>
    <property type="match status" value="1"/>
</dbReference>
<evidence type="ECO:0000313" key="4">
    <source>
        <dbReference type="EMBL" id="OJF14157.1"/>
    </source>
</evidence>
<name>A0A1K0FMV2_9ACTN</name>
<protein>
    <recommendedName>
        <fullName evidence="2">Anti-sigma factor antagonist</fullName>
    </recommendedName>
</protein>
<dbReference type="CDD" id="cd07043">
    <property type="entry name" value="STAS_anti-anti-sigma_factors"/>
    <property type="match status" value="1"/>
</dbReference>
<dbReference type="Proteomes" id="UP000182486">
    <property type="component" value="Unassembled WGS sequence"/>
</dbReference>
<evidence type="ECO:0000259" key="3">
    <source>
        <dbReference type="PROSITE" id="PS50801"/>
    </source>
</evidence>